<gene>
    <name evidence="1" type="ORF">G3574_03670</name>
</gene>
<reference evidence="1 2" key="1">
    <citation type="submission" date="2020-02" db="EMBL/GenBank/DDBJ databases">
        <authorList>
            <person name="Kim M.K."/>
        </authorList>
    </citation>
    <scope>NUCLEOTIDE SEQUENCE [LARGE SCALE GENOMIC DNA]</scope>
    <source>
        <strain evidence="1 2">17J57-3</strain>
    </source>
</reference>
<name>A0A6B3SR81_9BURK</name>
<proteinExistence type="predicted"/>
<keyword evidence="2" id="KW-1185">Reference proteome</keyword>
<evidence type="ECO:0000313" key="1">
    <source>
        <dbReference type="EMBL" id="NEX60169.1"/>
    </source>
</evidence>
<dbReference type="Proteomes" id="UP000482155">
    <property type="component" value="Unassembled WGS sequence"/>
</dbReference>
<protein>
    <recommendedName>
        <fullName evidence="3">Transcriptional regulator</fullName>
    </recommendedName>
</protein>
<evidence type="ECO:0000313" key="2">
    <source>
        <dbReference type="Proteomes" id="UP000482155"/>
    </source>
</evidence>
<organism evidence="1 2">
    <name type="scientific">Noviherbaspirillum galbum</name>
    <dbReference type="NCBI Taxonomy" id="2709383"/>
    <lineage>
        <taxon>Bacteria</taxon>
        <taxon>Pseudomonadati</taxon>
        <taxon>Pseudomonadota</taxon>
        <taxon>Betaproteobacteria</taxon>
        <taxon>Burkholderiales</taxon>
        <taxon>Oxalobacteraceae</taxon>
        <taxon>Noviherbaspirillum</taxon>
    </lineage>
</organism>
<evidence type="ECO:0008006" key="3">
    <source>
        <dbReference type="Google" id="ProtNLM"/>
    </source>
</evidence>
<dbReference type="AlphaFoldDB" id="A0A6B3SR81"/>
<sequence>MKQRELLQTAMHDLDLTREAFAERLGCAKRTLDKWLLPDTSNDYRKMNETIWNLVREILAHEKLKAKHERLQKRIIKDD</sequence>
<comment type="caution">
    <text evidence="1">The sequence shown here is derived from an EMBL/GenBank/DDBJ whole genome shotgun (WGS) entry which is preliminary data.</text>
</comment>
<dbReference type="RefSeq" id="WP_163960669.1">
    <property type="nucleotide sequence ID" value="NZ_JAAIVB010000011.1"/>
</dbReference>
<dbReference type="EMBL" id="JAAIVB010000011">
    <property type="protein sequence ID" value="NEX60169.1"/>
    <property type="molecule type" value="Genomic_DNA"/>
</dbReference>
<accession>A0A6B3SR81</accession>